<accession>A0A8K0C5F5</accession>
<evidence type="ECO:0000259" key="1">
    <source>
        <dbReference type="Pfam" id="PF00078"/>
    </source>
</evidence>
<comment type="caution">
    <text evidence="2">The sequence shown here is derived from an EMBL/GenBank/DDBJ whole genome shotgun (WGS) entry which is preliminary data.</text>
</comment>
<evidence type="ECO:0000313" key="3">
    <source>
        <dbReference type="Proteomes" id="UP000801492"/>
    </source>
</evidence>
<reference evidence="2" key="1">
    <citation type="submission" date="2019-08" db="EMBL/GenBank/DDBJ databases">
        <title>The genome of the North American firefly Photinus pyralis.</title>
        <authorList>
            <consortium name="Photinus pyralis genome working group"/>
            <person name="Fallon T.R."/>
            <person name="Sander Lower S.E."/>
            <person name="Weng J.-K."/>
        </authorList>
    </citation>
    <scope>NUCLEOTIDE SEQUENCE</scope>
    <source>
        <strain evidence="2">TRF0915ILg1</strain>
        <tissue evidence="2">Whole body</tissue>
    </source>
</reference>
<gene>
    <name evidence="2" type="ORF">ILUMI_26715</name>
</gene>
<sequence>MNANRESLKTTFHETAAEVLAKTPKEQQNDWLNEECKQRLQPFSINCRYKYGKNVPSLKNRIRKFYAPYTTRTRSLQILAYADDIVLIGRTRQEAIEAFTHIKTAAESMGLLVIFQKTKYISVTPGAQRNNLKIHNDTVEMTFIQNSEWSGKWIKTGVCRIGSCYWKLLRNCMGSISKENLHTEDKEEGRAKQRPWAENVHLEEDNLEQAHSDQWYREEEFNWYFMF</sequence>
<dbReference type="EMBL" id="VTPC01091161">
    <property type="protein sequence ID" value="KAF2879454.1"/>
    <property type="molecule type" value="Genomic_DNA"/>
</dbReference>
<dbReference type="Proteomes" id="UP000801492">
    <property type="component" value="Unassembled WGS sequence"/>
</dbReference>
<protein>
    <recommendedName>
        <fullName evidence="1">Reverse transcriptase domain-containing protein</fullName>
    </recommendedName>
</protein>
<dbReference type="AlphaFoldDB" id="A0A8K0C5F5"/>
<dbReference type="OrthoDB" id="8037846at2759"/>
<proteinExistence type="predicted"/>
<dbReference type="Pfam" id="PF00078">
    <property type="entry name" value="RVT_1"/>
    <property type="match status" value="1"/>
</dbReference>
<name>A0A8K0C5F5_IGNLU</name>
<feature type="domain" description="Reverse transcriptase" evidence="1">
    <location>
        <begin position="24"/>
        <end position="122"/>
    </location>
</feature>
<keyword evidence="3" id="KW-1185">Reference proteome</keyword>
<organism evidence="2 3">
    <name type="scientific">Ignelater luminosus</name>
    <name type="common">Cucubano</name>
    <name type="synonym">Pyrophorus luminosus</name>
    <dbReference type="NCBI Taxonomy" id="2038154"/>
    <lineage>
        <taxon>Eukaryota</taxon>
        <taxon>Metazoa</taxon>
        <taxon>Ecdysozoa</taxon>
        <taxon>Arthropoda</taxon>
        <taxon>Hexapoda</taxon>
        <taxon>Insecta</taxon>
        <taxon>Pterygota</taxon>
        <taxon>Neoptera</taxon>
        <taxon>Endopterygota</taxon>
        <taxon>Coleoptera</taxon>
        <taxon>Polyphaga</taxon>
        <taxon>Elateriformia</taxon>
        <taxon>Elateroidea</taxon>
        <taxon>Elateridae</taxon>
        <taxon>Agrypninae</taxon>
        <taxon>Pyrophorini</taxon>
        <taxon>Ignelater</taxon>
    </lineage>
</organism>
<dbReference type="InterPro" id="IPR000477">
    <property type="entry name" value="RT_dom"/>
</dbReference>
<evidence type="ECO:0000313" key="2">
    <source>
        <dbReference type="EMBL" id="KAF2879454.1"/>
    </source>
</evidence>